<proteinExistence type="predicted"/>
<evidence type="ECO:0000313" key="1">
    <source>
        <dbReference type="EMBL" id="BAS92379.1"/>
    </source>
</evidence>
<dbReference type="EMBL" id="AP014961">
    <property type="protein sequence ID" value="BAS92379.1"/>
    <property type="molecule type" value="Genomic_DNA"/>
</dbReference>
<evidence type="ECO:0000313" key="2">
    <source>
        <dbReference type="Proteomes" id="UP000059680"/>
    </source>
</evidence>
<name>A0A0P0WI68_ORYSJ</name>
<keyword evidence="2" id="KW-1185">Reference proteome</keyword>
<reference evidence="2" key="1">
    <citation type="journal article" date="2005" name="Nature">
        <title>The map-based sequence of the rice genome.</title>
        <authorList>
            <consortium name="International rice genome sequencing project (IRGSP)"/>
            <person name="Matsumoto T."/>
            <person name="Wu J."/>
            <person name="Kanamori H."/>
            <person name="Katayose Y."/>
            <person name="Fujisawa M."/>
            <person name="Namiki N."/>
            <person name="Mizuno H."/>
            <person name="Yamamoto K."/>
            <person name="Antonio B.A."/>
            <person name="Baba T."/>
            <person name="Sakata K."/>
            <person name="Nagamura Y."/>
            <person name="Aoki H."/>
            <person name="Arikawa K."/>
            <person name="Arita K."/>
            <person name="Bito T."/>
            <person name="Chiden Y."/>
            <person name="Fujitsuka N."/>
            <person name="Fukunaka R."/>
            <person name="Hamada M."/>
            <person name="Harada C."/>
            <person name="Hayashi A."/>
            <person name="Hijishita S."/>
            <person name="Honda M."/>
            <person name="Hosokawa S."/>
            <person name="Ichikawa Y."/>
            <person name="Idonuma A."/>
            <person name="Iijima M."/>
            <person name="Ikeda M."/>
            <person name="Ikeno M."/>
            <person name="Ito K."/>
            <person name="Ito S."/>
            <person name="Ito T."/>
            <person name="Ito Y."/>
            <person name="Ito Y."/>
            <person name="Iwabuchi A."/>
            <person name="Kamiya K."/>
            <person name="Karasawa W."/>
            <person name="Kurita K."/>
            <person name="Katagiri S."/>
            <person name="Kikuta A."/>
            <person name="Kobayashi H."/>
            <person name="Kobayashi N."/>
            <person name="Machita K."/>
            <person name="Maehara T."/>
            <person name="Masukawa M."/>
            <person name="Mizubayashi T."/>
            <person name="Mukai Y."/>
            <person name="Nagasaki H."/>
            <person name="Nagata Y."/>
            <person name="Naito S."/>
            <person name="Nakashima M."/>
            <person name="Nakama Y."/>
            <person name="Nakamichi Y."/>
            <person name="Nakamura M."/>
            <person name="Meguro A."/>
            <person name="Negishi M."/>
            <person name="Ohta I."/>
            <person name="Ohta T."/>
            <person name="Okamoto M."/>
            <person name="Ono N."/>
            <person name="Saji S."/>
            <person name="Sakaguchi M."/>
            <person name="Sakai K."/>
            <person name="Shibata M."/>
            <person name="Shimokawa T."/>
            <person name="Song J."/>
            <person name="Takazaki Y."/>
            <person name="Terasawa K."/>
            <person name="Tsugane M."/>
            <person name="Tsuji K."/>
            <person name="Ueda S."/>
            <person name="Waki K."/>
            <person name="Yamagata H."/>
            <person name="Yamamoto M."/>
            <person name="Yamamoto S."/>
            <person name="Yamane H."/>
            <person name="Yoshiki S."/>
            <person name="Yoshihara R."/>
            <person name="Yukawa K."/>
            <person name="Zhong H."/>
            <person name="Yano M."/>
            <person name="Yuan Q."/>
            <person name="Ouyang S."/>
            <person name="Liu J."/>
            <person name="Jones K.M."/>
            <person name="Gansberger K."/>
            <person name="Moffat K."/>
            <person name="Hill J."/>
            <person name="Bera J."/>
            <person name="Fadrosh D."/>
            <person name="Jin S."/>
            <person name="Johri S."/>
            <person name="Kim M."/>
            <person name="Overton L."/>
            <person name="Reardon M."/>
            <person name="Tsitrin T."/>
            <person name="Vuong H."/>
            <person name="Weaver B."/>
            <person name="Ciecko A."/>
            <person name="Tallon L."/>
            <person name="Jackson J."/>
            <person name="Pai G."/>
            <person name="Aken S.V."/>
            <person name="Utterback T."/>
            <person name="Reidmuller S."/>
            <person name="Feldblyum T."/>
            <person name="Hsiao J."/>
            <person name="Zismann V."/>
            <person name="Iobst S."/>
            <person name="de Vazeille A.R."/>
            <person name="Buell C.R."/>
            <person name="Ying K."/>
            <person name="Li Y."/>
            <person name="Lu T."/>
            <person name="Huang Y."/>
            <person name="Zhao Q."/>
            <person name="Feng Q."/>
            <person name="Zhang L."/>
            <person name="Zhu J."/>
            <person name="Weng Q."/>
            <person name="Mu J."/>
            <person name="Lu Y."/>
            <person name="Fan D."/>
            <person name="Liu Y."/>
            <person name="Guan J."/>
            <person name="Zhang Y."/>
            <person name="Yu S."/>
            <person name="Liu X."/>
            <person name="Zhang Y."/>
            <person name="Hong G."/>
            <person name="Han B."/>
            <person name="Choisne N."/>
            <person name="Demange N."/>
            <person name="Orjeda G."/>
            <person name="Samain S."/>
            <person name="Cattolico L."/>
            <person name="Pelletier E."/>
            <person name="Couloux A."/>
            <person name="Segurens B."/>
            <person name="Wincker P."/>
            <person name="D'Hont A."/>
            <person name="Scarpelli C."/>
            <person name="Weissenbach J."/>
            <person name="Salanoubat M."/>
            <person name="Quetier F."/>
            <person name="Yu Y."/>
            <person name="Kim H.R."/>
            <person name="Rambo T."/>
            <person name="Currie J."/>
            <person name="Collura K."/>
            <person name="Luo M."/>
            <person name="Yang T."/>
            <person name="Ammiraju J.S.S."/>
            <person name="Engler F."/>
            <person name="Soderlund C."/>
            <person name="Wing R.A."/>
            <person name="Palmer L.E."/>
            <person name="de la Bastide M."/>
            <person name="Spiegel L."/>
            <person name="Nascimento L."/>
            <person name="Zutavern T."/>
            <person name="O'Shaughnessy A."/>
            <person name="Dike S."/>
            <person name="Dedhia N."/>
            <person name="Preston R."/>
            <person name="Balija V."/>
            <person name="McCombie W.R."/>
            <person name="Chow T."/>
            <person name="Chen H."/>
            <person name="Chung M."/>
            <person name="Chen C."/>
            <person name="Shaw J."/>
            <person name="Wu H."/>
            <person name="Hsiao K."/>
            <person name="Chao Y."/>
            <person name="Chu M."/>
            <person name="Cheng C."/>
            <person name="Hour A."/>
            <person name="Lee P."/>
            <person name="Lin S."/>
            <person name="Lin Y."/>
            <person name="Liou J."/>
            <person name="Liu S."/>
            <person name="Hsing Y."/>
            <person name="Raghuvanshi S."/>
            <person name="Mohanty A."/>
            <person name="Bharti A.K."/>
            <person name="Gaur A."/>
            <person name="Gupta V."/>
            <person name="Kumar D."/>
            <person name="Ravi V."/>
            <person name="Vij S."/>
            <person name="Kapur A."/>
            <person name="Khurana P."/>
            <person name="Khurana P."/>
            <person name="Khurana J.P."/>
            <person name="Tyagi A.K."/>
            <person name="Gaikwad K."/>
            <person name="Singh A."/>
            <person name="Dalal V."/>
            <person name="Srivastava S."/>
            <person name="Dixit A."/>
            <person name="Pal A.K."/>
            <person name="Ghazi I.A."/>
            <person name="Yadav M."/>
            <person name="Pandit A."/>
            <person name="Bhargava A."/>
            <person name="Sureshbabu K."/>
            <person name="Batra K."/>
            <person name="Sharma T.R."/>
            <person name="Mohapatra T."/>
            <person name="Singh N.K."/>
            <person name="Messing J."/>
            <person name="Nelson A.B."/>
            <person name="Fuks G."/>
            <person name="Kavchok S."/>
            <person name="Keizer G."/>
            <person name="Linton E."/>
            <person name="Llaca V."/>
            <person name="Song R."/>
            <person name="Tanyolac B."/>
            <person name="Young S."/>
            <person name="Ho-Il K."/>
            <person name="Hahn J.H."/>
            <person name="Sangsakoo G."/>
            <person name="Vanavichit A."/>
            <person name="de Mattos Luiz.A.T."/>
            <person name="Zimmer P.D."/>
            <person name="Malone G."/>
            <person name="Dellagostin O."/>
            <person name="de Oliveira A.C."/>
            <person name="Bevan M."/>
            <person name="Bancroft I."/>
            <person name="Minx P."/>
            <person name="Cordum H."/>
            <person name="Wilson R."/>
            <person name="Cheng Z."/>
            <person name="Jin W."/>
            <person name="Jiang J."/>
            <person name="Leong S.A."/>
            <person name="Iwama H."/>
            <person name="Gojobori T."/>
            <person name="Itoh T."/>
            <person name="Niimura Y."/>
            <person name="Fujii Y."/>
            <person name="Habara T."/>
            <person name="Sakai H."/>
            <person name="Sato Y."/>
            <person name="Wilson G."/>
            <person name="Kumar K."/>
            <person name="McCouch S."/>
            <person name="Juretic N."/>
            <person name="Hoen D."/>
            <person name="Wright S."/>
            <person name="Bruskiewich R."/>
            <person name="Bureau T."/>
            <person name="Miyao A."/>
            <person name="Hirochika H."/>
            <person name="Nishikawa T."/>
            <person name="Kadowaki K."/>
            <person name="Sugiura M."/>
            <person name="Burr B."/>
            <person name="Sasaki T."/>
        </authorList>
    </citation>
    <scope>NUCLEOTIDE SEQUENCE [LARGE SCALE GENOMIC DNA]</scope>
    <source>
        <strain evidence="2">cv. Nipponbare</strain>
    </source>
</reference>
<reference evidence="1 2" key="2">
    <citation type="journal article" date="2013" name="Plant Cell Physiol.">
        <title>Rice Annotation Project Database (RAP-DB): an integrative and interactive database for rice genomics.</title>
        <authorList>
            <person name="Sakai H."/>
            <person name="Lee S.S."/>
            <person name="Tanaka T."/>
            <person name="Numa H."/>
            <person name="Kim J."/>
            <person name="Kawahara Y."/>
            <person name="Wakimoto H."/>
            <person name="Yang C.C."/>
            <person name="Iwamoto M."/>
            <person name="Abe T."/>
            <person name="Yamada Y."/>
            <person name="Muto A."/>
            <person name="Inokuchi H."/>
            <person name="Ikemura T."/>
            <person name="Matsumoto T."/>
            <person name="Sasaki T."/>
            <person name="Itoh T."/>
        </authorList>
    </citation>
    <scope>NUCLEOTIDE SEQUENCE [LARGE SCALE GENOMIC DNA]</scope>
    <source>
        <strain evidence="2">cv. Nipponbare</strain>
    </source>
</reference>
<dbReference type="Proteomes" id="UP000059680">
    <property type="component" value="Chromosome 5"/>
</dbReference>
<accession>A0A0P0WI68</accession>
<dbReference type="PaxDb" id="39947-A0A0P0WI68"/>
<dbReference type="InParanoid" id="A0A0P0WI68"/>
<gene>
    <name evidence="1" type="ordered locus">Os05g0158000</name>
    <name evidence="1" type="ORF">OSNPB_050158000</name>
</gene>
<organism evidence="1 2">
    <name type="scientific">Oryza sativa subsp. japonica</name>
    <name type="common">Rice</name>
    <dbReference type="NCBI Taxonomy" id="39947"/>
    <lineage>
        <taxon>Eukaryota</taxon>
        <taxon>Viridiplantae</taxon>
        <taxon>Streptophyta</taxon>
        <taxon>Embryophyta</taxon>
        <taxon>Tracheophyta</taxon>
        <taxon>Spermatophyta</taxon>
        <taxon>Magnoliopsida</taxon>
        <taxon>Liliopsida</taxon>
        <taxon>Poales</taxon>
        <taxon>Poaceae</taxon>
        <taxon>BOP clade</taxon>
        <taxon>Oryzoideae</taxon>
        <taxon>Oryzeae</taxon>
        <taxon>Oryzinae</taxon>
        <taxon>Oryza</taxon>
        <taxon>Oryza sativa</taxon>
    </lineage>
</organism>
<protein>
    <submittedName>
        <fullName evidence="1">Os05g0158000 protein</fullName>
    </submittedName>
</protein>
<dbReference type="AlphaFoldDB" id="A0A0P0WI68"/>
<reference evidence="1 2" key="3">
    <citation type="journal article" date="2013" name="Rice">
        <title>Improvement of the Oryza sativa Nipponbare reference genome using next generation sequence and optical map data.</title>
        <authorList>
            <person name="Kawahara Y."/>
            <person name="de la Bastide M."/>
            <person name="Hamilton J.P."/>
            <person name="Kanamori H."/>
            <person name="McCombie W.R."/>
            <person name="Ouyang S."/>
            <person name="Schwartz D.C."/>
            <person name="Tanaka T."/>
            <person name="Wu J."/>
            <person name="Zhou S."/>
            <person name="Childs K.L."/>
            <person name="Davidson R.M."/>
            <person name="Lin H."/>
            <person name="Quesada-Ocampo L."/>
            <person name="Vaillancourt B."/>
            <person name="Sakai H."/>
            <person name="Lee S.S."/>
            <person name="Kim J."/>
            <person name="Numa H."/>
            <person name="Itoh T."/>
            <person name="Buell C.R."/>
            <person name="Matsumoto T."/>
        </authorList>
    </citation>
    <scope>NUCLEOTIDE SEQUENCE [LARGE SCALE GENOMIC DNA]</scope>
    <source>
        <strain evidence="2">cv. Nipponbare</strain>
    </source>
</reference>
<sequence length="84" mass="9486">MPSSTPPPPPPRFSSLTPVEETQIWAMVPQPLRFPWGESVRRYYPCGCPALLTSRLGRDEVKRRKREGGNGGIFLPFESSLGWE</sequence>